<dbReference type="InterPro" id="IPR023753">
    <property type="entry name" value="FAD/NAD-binding_dom"/>
</dbReference>
<keyword evidence="9" id="KW-1185">Reference proteome</keyword>
<keyword evidence="5" id="KW-0520">NAD</keyword>
<dbReference type="Gene3D" id="3.40.50.720">
    <property type="entry name" value="NAD(P)-binding Rossmann-like Domain"/>
    <property type="match status" value="1"/>
</dbReference>
<dbReference type="PANTHER" id="PTHR22912">
    <property type="entry name" value="DISULFIDE OXIDOREDUCTASE"/>
    <property type="match status" value="1"/>
</dbReference>
<organism evidence="8 9">
    <name type="scientific">Pontibacillus chungwhensis BH030062</name>
    <dbReference type="NCBI Taxonomy" id="1385513"/>
    <lineage>
        <taxon>Bacteria</taxon>
        <taxon>Bacillati</taxon>
        <taxon>Bacillota</taxon>
        <taxon>Bacilli</taxon>
        <taxon>Bacillales</taxon>
        <taxon>Bacillaceae</taxon>
        <taxon>Pontibacillus</taxon>
    </lineage>
</organism>
<dbReference type="STRING" id="1385513.N780_03420"/>
<dbReference type="EMBL" id="AVBG01000010">
    <property type="protein sequence ID" value="KGP90803.1"/>
    <property type="molecule type" value="Genomic_DNA"/>
</dbReference>
<comment type="cofactor">
    <cofactor evidence="1">
        <name>FAD</name>
        <dbReference type="ChEBI" id="CHEBI:57692"/>
    </cofactor>
</comment>
<dbReference type="GO" id="GO:0006103">
    <property type="term" value="P:2-oxoglutarate metabolic process"/>
    <property type="evidence" value="ECO:0007669"/>
    <property type="project" value="TreeGrafter"/>
</dbReference>
<keyword evidence="3" id="KW-0285">Flavoprotein</keyword>
<dbReference type="InterPro" id="IPR050151">
    <property type="entry name" value="Class-I_Pyr_Nuc-Dis_Oxidored"/>
</dbReference>
<evidence type="ECO:0000256" key="5">
    <source>
        <dbReference type="ARBA" id="ARBA00023027"/>
    </source>
</evidence>
<comment type="caution">
    <text evidence="8">The sequence shown here is derived from an EMBL/GenBank/DDBJ whole genome shotgun (WGS) entry which is preliminary data.</text>
</comment>
<protein>
    <recommendedName>
        <fullName evidence="10">Pyridine nucleotide-disulfide oxidoreductase</fullName>
    </recommendedName>
</protein>
<feature type="domain" description="Pyridine nucleotide-disulphide oxidoreductase dimerisation" evidence="6">
    <location>
        <begin position="322"/>
        <end position="418"/>
    </location>
</feature>
<sequence length="430" mass="47022">MKKGRVIVIGGGPAGIEAALTASSRFEEVYLVSEQPAGAWKMNDTAVWQSVLGKNGDITPQELNVYAQSVHTKWMSEQIDLLQHSGVRTKLGNVTFLSPNKINIENGEKTDTIEGDYFILAVGSRPAFPQSLHPYGEKVLSFHSLHQLKSWPESIVVIGDGPIGFEAVNLFSLAHVKVNWIVPEDGPGARIFDEDLSDSLLSHYQKRGVRIFRGPVATSMKEERGRLHISREDGSHVEAQCAFIVPSFLSNLDRLTLVNAEVDENSIDASTGQSNQSHIYVVGDADLSVAAVYAQAKARQAVLHMDGKQEAPLLLEDLPLSFHQWPEVASIGITKPGSSKLKARTFSIKSRNYVHMIEKGNEGWIKVIYNEQGILFGASAIGEGAKGIISMLAIPIKLKQSVSNLQSLFATHPSQNEMAAHIIRTIADEV</sequence>
<evidence type="ECO:0000256" key="2">
    <source>
        <dbReference type="ARBA" id="ARBA00007532"/>
    </source>
</evidence>
<dbReference type="AlphaFoldDB" id="A0A0A2UVP2"/>
<evidence type="ECO:0000259" key="6">
    <source>
        <dbReference type="Pfam" id="PF02852"/>
    </source>
</evidence>
<dbReference type="Gene3D" id="3.50.50.60">
    <property type="entry name" value="FAD/NAD(P)-binding domain"/>
    <property type="match status" value="2"/>
</dbReference>
<dbReference type="Gene3D" id="3.30.390.30">
    <property type="match status" value="1"/>
</dbReference>
<feature type="domain" description="FAD/NAD(P)-binding" evidence="7">
    <location>
        <begin position="5"/>
        <end position="286"/>
    </location>
</feature>
<dbReference type="SUPFAM" id="SSF55424">
    <property type="entry name" value="FAD/NAD-linked reductases, dimerisation (C-terminal) domain"/>
    <property type="match status" value="1"/>
</dbReference>
<name>A0A0A2UVP2_9BACI</name>
<dbReference type="Proteomes" id="UP000030153">
    <property type="component" value="Unassembled WGS sequence"/>
</dbReference>
<dbReference type="InterPro" id="IPR016156">
    <property type="entry name" value="FAD/NAD-linked_Rdtase_dimer_sf"/>
</dbReference>
<gene>
    <name evidence="8" type="ORF">N780_03420</name>
</gene>
<comment type="similarity">
    <text evidence="2">Belongs to the class-I pyridine nucleotide-disulfide oxidoreductase family.</text>
</comment>
<evidence type="ECO:0000256" key="3">
    <source>
        <dbReference type="ARBA" id="ARBA00022630"/>
    </source>
</evidence>
<dbReference type="Pfam" id="PF07992">
    <property type="entry name" value="Pyr_redox_2"/>
    <property type="match status" value="1"/>
</dbReference>
<evidence type="ECO:0000313" key="8">
    <source>
        <dbReference type="EMBL" id="KGP90803.1"/>
    </source>
</evidence>
<dbReference type="PANTHER" id="PTHR22912:SF151">
    <property type="entry name" value="DIHYDROLIPOYL DEHYDROGENASE, MITOCHONDRIAL"/>
    <property type="match status" value="1"/>
</dbReference>
<proteinExistence type="inferred from homology"/>
<evidence type="ECO:0008006" key="10">
    <source>
        <dbReference type="Google" id="ProtNLM"/>
    </source>
</evidence>
<reference evidence="8 9" key="1">
    <citation type="submission" date="2013-08" db="EMBL/GenBank/DDBJ databases">
        <title>Genome of Pontibacillus chungwhensis.</title>
        <authorList>
            <person name="Wang Q."/>
            <person name="Wang G."/>
        </authorList>
    </citation>
    <scope>NUCLEOTIDE SEQUENCE [LARGE SCALE GENOMIC DNA]</scope>
    <source>
        <strain evidence="8 9">BH030062</strain>
    </source>
</reference>
<evidence type="ECO:0000256" key="1">
    <source>
        <dbReference type="ARBA" id="ARBA00001974"/>
    </source>
</evidence>
<keyword evidence="4" id="KW-0274">FAD</keyword>
<dbReference type="SUPFAM" id="SSF51905">
    <property type="entry name" value="FAD/NAD(P)-binding domain"/>
    <property type="match status" value="2"/>
</dbReference>
<evidence type="ECO:0000259" key="7">
    <source>
        <dbReference type="Pfam" id="PF07992"/>
    </source>
</evidence>
<dbReference type="GO" id="GO:0050660">
    <property type="term" value="F:flavin adenine dinucleotide binding"/>
    <property type="evidence" value="ECO:0007669"/>
    <property type="project" value="TreeGrafter"/>
</dbReference>
<dbReference type="InterPro" id="IPR004099">
    <property type="entry name" value="Pyr_nucl-diS_OxRdtase_dimer"/>
</dbReference>
<evidence type="ECO:0000313" key="9">
    <source>
        <dbReference type="Proteomes" id="UP000030153"/>
    </source>
</evidence>
<accession>A0A0A2UVP2</accession>
<dbReference type="RefSeq" id="WP_036784946.1">
    <property type="nucleotide sequence ID" value="NZ_AVBG01000010.1"/>
</dbReference>
<dbReference type="InterPro" id="IPR036188">
    <property type="entry name" value="FAD/NAD-bd_sf"/>
</dbReference>
<dbReference type="GO" id="GO:0004148">
    <property type="term" value="F:dihydrolipoyl dehydrogenase (NADH) activity"/>
    <property type="evidence" value="ECO:0007669"/>
    <property type="project" value="TreeGrafter"/>
</dbReference>
<dbReference type="PRINTS" id="PR00411">
    <property type="entry name" value="PNDRDTASEI"/>
</dbReference>
<dbReference type="eggNOG" id="COG1249">
    <property type="taxonomic scope" value="Bacteria"/>
</dbReference>
<dbReference type="Pfam" id="PF02852">
    <property type="entry name" value="Pyr_redox_dim"/>
    <property type="match status" value="1"/>
</dbReference>
<evidence type="ECO:0000256" key="4">
    <source>
        <dbReference type="ARBA" id="ARBA00022827"/>
    </source>
</evidence>
<dbReference type="PRINTS" id="PR00368">
    <property type="entry name" value="FADPNR"/>
</dbReference>